<proteinExistence type="predicted"/>
<gene>
    <name evidence="1" type="ORF">NEISICOT_02706</name>
</gene>
<protein>
    <submittedName>
        <fullName evidence="1">Uncharacterized protein</fullName>
    </submittedName>
</protein>
<organism evidence="1 2">
    <name type="scientific">Neisseria sicca ATCC 29256</name>
    <dbReference type="NCBI Taxonomy" id="547045"/>
    <lineage>
        <taxon>Bacteria</taxon>
        <taxon>Pseudomonadati</taxon>
        <taxon>Pseudomonadota</taxon>
        <taxon>Betaproteobacteria</taxon>
        <taxon>Neisseriales</taxon>
        <taxon>Neisseriaceae</taxon>
        <taxon>Neisseria</taxon>
    </lineage>
</organism>
<dbReference type="AlphaFoldDB" id="C6M841"/>
<sequence>MKAIRQTLKAIYKNALKFDRAFIVDTLQAQRSSETLILDDLFLCV</sequence>
<comment type="caution">
    <text evidence="1">The sequence shown here is derived from an EMBL/GenBank/DDBJ whole genome shotgun (WGS) entry which is preliminary data.</text>
</comment>
<dbReference type="EMBL" id="ACKO02000019">
    <property type="protein sequence ID" value="EET43485.1"/>
    <property type="molecule type" value="Genomic_DNA"/>
</dbReference>
<evidence type="ECO:0000313" key="1">
    <source>
        <dbReference type="EMBL" id="EET43485.1"/>
    </source>
</evidence>
<evidence type="ECO:0000313" key="2">
    <source>
        <dbReference type="Proteomes" id="UP000005365"/>
    </source>
</evidence>
<name>C6M841_NEISI</name>
<reference evidence="1" key="1">
    <citation type="submission" date="2009-07" db="EMBL/GenBank/DDBJ databases">
        <authorList>
            <person name="Weinstock G."/>
            <person name="Sodergren E."/>
            <person name="Clifton S."/>
            <person name="Fulton L."/>
            <person name="Fulton B."/>
            <person name="Courtney L."/>
            <person name="Fronick C."/>
            <person name="Harrison M."/>
            <person name="Strong C."/>
            <person name="Farmer C."/>
            <person name="Delahaunty K."/>
            <person name="Markovic C."/>
            <person name="Hall O."/>
            <person name="Minx P."/>
            <person name="Tomlinson C."/>
            <person name="Mitreva M."/>
            <person name="Nelson J."/>
            <person name="Hou S."/>
            <person name="Wollam A."/>
            <person name="Pepin K.H."/>
            <person name="Johnson M."/>
            <person name="Bhonagiri V."/>
            <person name="Nash W.E."/>
            <person name="Warren W."/>
            <person name="Chinwalla A."/>
            <person name="Mardis E.R."/>
            <person name="Wilson R.K."/>
        </authorList>
    </citation>
    <scope>NUCLEOTIDE SEQUENCE [LARGE SCALE GENOMIC DNA]</scope>
    <source>
        <strain evidence="1">ATCC 29256</strain>
    </source>
</reference>
<accession>C6M841</accession>
<keyword evidence="2" id="KW-1185">Reference proteome</keyword>
<dbReference type="Proteomes" id="UP000005365">
    <property type="component" value="Unassembled WGS sequence"/>
</dbReference>